<accession>A0A918HIB0</accession>
<gene>
    <name evidence="2" type="ORF">GCM10010226_47590</name>
</gene>
<dbReference type="AlphaFoldDB" id="A0A918HIB0"/>
<evidence type="ECO:0000313" key="2">
    <source>
        <dbReference type="EMBL" id="GGT64338.1"/>
    </source>
</evidence>
<feature type="signal peptide" evidence="1">
    <location>
        <begin position="1"/>
        <end position="35"/>
    </location>
</feature>
<keyword evidence="3" id="KW-1185">Reference proteome</keyword>
<keyword evidence="1" id="KW-0732">Signal</keyword>
<reference evidence="2" key="2">
    <citation type="submission" date="2020-09" db="EMBL/GenBank/DDBJ databases">
        <authorList>
            <person name="Sun Q."/>
            <person name="Ohkuma M."/>
        </authorList>
    </citation>
    <scope>NUCLEOTIDE SEQUENCE</scope>
    <source>
        <strain evidence="2">JCM 4125</strain>
    </source>
</reference>
<proteinExistence type="predicted"/>
<comment type="caution">
    <text evidence="2">The sequence shown here is derived from an EMBL/GenBank/DDBJ whole genome shotgun (WGS) entry which is preliminary data.</text>
</comment>
<dbReference type="EMBL" id="BMSA01000014">
    <property type="protein sequence ID" value="GGT64338.1"/>
    <property type="molecule type" value="Genomic_DNA"/>
</dbReference>
<dbReference type="Proteomes" id="UP000646776">
    <property type="component" value="Unassembled WGS sequence"/>
</dbReference>
<evidence type="ECO:0000313" key="3">
    <source>
        <dbReference type="Proteomes" id="UP000646776"/>
    </source>
</evidence>
<evidence type="ECO:0000256" key="1">
    <source>
        <dbReference type="SAM" id="SignalP"/>
    </source>
</evidence>
<reference evidence="2" key="1">
    <citation type="journal article" date="2014" name="Int. J. Syst. Evol. Microbiol.">
        <title>Complete genome sequence of Corynebacterium casei LMG S-19264T (=DSM 44701T), isolated from a smear-ripened cheese.</title>
        <authorList>
            <consortium name="US DOE Joint Genome Institute (JGI-PGF)"/>
            <person name="Walter F."/>
            <person name="Albersmeier A."/>
            <person name="Kalinowski J."/>
            <person name="Ruckert C."/>
        </authorList>
    </citation>
    <scope>NUCLEOTIDE SEQUENCE</scope>
    <source>
        <strain evidence="2">JCM 4125</strain>
    </source>
</reference>
<sequence>MRGHAIRAARKLTLLLATLALTFPVALATAQPAQAAAFVHWRSARLPLNGQITGASEQIAITGTIDVTVVTRANPGGGGTARIISSLGRTTGVGATTGARYLFVGADVDVVSWPPDPVTPLVVRPTFLQISPFFPPNPIVPPHPIDFVSVGALVTSDGEINDIFATINLIENPDNPS</sequence>
<name>A0A918HIB0_9ACTN</name>
<feature type="chain" id="PRO_5036874165" evidence="1">
    <location>
        <begin position="36"/>
        <end position="177"/>
    </location>
</feature>
<organism evidence="2 3">
    <name type="scientific">Streptomyces phaeofaciens</name>
    <dbReference type="NCBI Taxonomy" id="68254"/>
    <lineage>
        <taxon>Bacteria</taxon>
        <taxon>Bacillati</taxon>
        <taxon>Actinomycetota</taxon>
        <taxon>Actinomycetes</taxon>
        <taxon>Kitasatosporales</taxon>
        <taxon>Streptomycetaceae</taxon>
        <taxon>Streptomyces</taxon>
    </lineage>
</organism>
<dbReference type="RefSeq" id="WP_189713375.1">
    <property type="nucleotide sequence ID" value="NZ_BMSA01000014.1"/>
</dbReference>
<protein>
    <submittedName>
        <fullName evidence="2">Uncharacterized protein</fullName>
    </submittedName>
</protein>